<dbReference type="AlphaFoldDB" id="A0A239PD67"/>
<dbReference type="SUPFAM" id="SSF48179">
    <property type="entry name" value="6-phosphogluconate dehydrogenase C-terminal domain-like"/>
    <property type="match status" value="1"/>
</dbReference>
<protein>
    <submittedName>
        <fullName evidence="5">Prephenate dehydrogenase</fullName>
    </submittedName>
</protein>
<organism evidence="5 6">
    <name type="scientific">Asanoa hainanensis</name>
    <dbReference type="NCBI Taxonomy" id="560556"/>
    <lineage>
        <taxon>Bacteria</taxon>
        <taxon>Bacillati</taxon>
        <taxon>Actinomycetota</taxon>
        <taxon>Actinomycetes</taxon>
        <taxon>Micromonosporales</taxon>
        <taxon>Micromonosporaceae</taxon>
        <taxon>Asanoa</taxon>
    </lineage>
</organism>
<keyword evidence="2" id="KW-0560">Oxidoreductase</keyword>
<proteinExistence type="inferred from homology"/>
<comment type="similarity">
    <text evidence="1">Belongs to the prephenate/arogenate dehydrogenase family.</text>
</comment>
<evidence type="ECO:0000256" key="2">
    <source>
        <dbReference type="ARBA" id="ARBA00023002"/>
    </source>
</evidence>
<dbReference type="Gene3D" id="3.40.50.720">
    <property type="entry name" value="NAD(P)-binding Rossmann-like Domain"/>
    <property type="match status" value="1"/>
</dbReference>
<keyword evidence="3" id="KW-0812">Transmembrane</keyword>
<dbReference type="GO" id="GO:0008977">
    <property type="term" value="F:prephenate dehydrogenase (NAD+) activity"/>
    <property type="evidence" value="ECO:0007669"/>
    <property type="project" value="InterPro"/>
</dbReference>
<reference evidence="5 6" key="1">
    <citation type="submission" date="2017-06" db="EMBL/GenBank/DDBJ databases">
        <authorList>
            <person name="Kim H.J."/>
            <person name="Triplett B.A."/>
        </authorList>
    </citation>
    <scope>NUCLEOTIDE SEQUENCE [LARGE SCALE GENOMIC DNA]</scope>
    <source>
        <strain evidence="5 6">CGMCC 4.5593</strain>
    </source>
</reference>
<dbReference type="SUPFAM" id="SSF51735">
    <property type="entry name" value="NAD(P)-binding Rossmann-fold domains"/>
    <property type="match status" value="1"/>
</dbReference>
<evidence type="ECO:0000313" key="6">
    <source>
        <dbReference type="Proteomes" id="UP000198362"/>
    </source>
</evidence>
<dbReference type="Gene3D" id="1.10.3660.10">
    <property type="entry name" value="6-phosphogluconate dehydrogenase C-terminal like domain"/>
    <property type="match status" value="1"/>
</dbReference>
<evidence type="ECO:0000259" key="4">
    <source>
        <dbReference type="PROSITE" id="PS51176"/>
    </source>
</evidence>
<dbReference type="GO" id="GO:0006571">
    <property type="term" value="P:tyrosine biosynthetic process"/>
    <property type="evidence" value="ECO:0007669"/>
    <property type="project" value="InterPro"/>
</dbReference>
<dbReference type="GO" id="GO:0004665">
    <property type="term" value="F:prephenate dehydrogenase (NADP+) activity"/>
    <property type="evidence" value="ECO:0007669"/>
    <property type="project" value="InterPro"/>
</dbReference>
<dbReference type="Proteomes" id="UP000198362">
    <property type="component" value="Unassembled WGS sequence"/>
</dbReference>
<dbReference type="Pfam" id="PF02153">
    <property type="entry name" value="PDH_N"/>
    <property type="match status" value="1"/>
</dbReference>
<dbReference type="InterPro" id="IPR003099">
    <property type="entry name" value="Prephen_DH"/>
</dbReference>
<feature type="domain" description="Prephenate/arogenate dehydrogenase" evidence="4">
    <location>
        <begin position="14"/>
        <end position="306"/>
    </location>
</feature>
<keyword evidence="3" id="KW-1133">Transmembrane helix</keyword>
<dbReference type="PANTHER" id="PTHR21363">
    <property type="entry name" value="PREPHENATE DEHYDROGENASE"/>
    <property type="match status" value="1"/>
</dbReference>
<dbReference type="InterPro" id="IPR050812">
    <property type="entry name" value="Preph/Arog_dehydrog"/>
</dbReference>
<dbReference type="PANTHER" id="PTHR21363:SF0">
    <property type="entry name" value="PREPHENATE DEHYDROGENASE [NADP(+)]"/>
    <property type="match status" value="1"/>
</dbReference>
<evidence type="ECO:0000256" key="1">
    <source>
        <dbReference type="ARBA" id="ARBA00007964"/>
    </source>
</evidence>
<dbReference type="GO" id="GO:0070403">
    <property type="term" value="F:NAD+ binding"/>
    <property type="evidence" value="ECO:0007669"/>
    <property type="project" value="InterPro"/>
</dbReference>
<dbReference type="InterPro" id="IPR008927">
    <property type="entry name" value="6-PGluconate_DH-like_C_sf"/>
</dbReference>
<dbReference type="PROSITE" id="PS51176">
    <property type="entry name" value="PDH_ADH"/>
    <property type="match status" value="1"/>
</dbReference>
<keyword evidence="3" id="KW-0472">Membrane</keyword>
<dbReference type="InterPro" id="IPR046826">
    <property type="entry name" value="PDH_N"/>
</dbReference>
<dbReference type="RefSeq" id="WP_425426883.1">
    <property type="nucleotide sequence ID" value="NZ_FZPH01000019.1"/>
</dbReference>
<dbReference type="InterPro" id="IPR046825">
    <property type="entry name" value="PDH_C"/>
</dbReference>
<dbReference type="EMBL" id="FZPH01000019">
    <property type="protein sequence ID" value="SNT64977.1"/>
    <property type="molecule type" value="Genomic_DNA"/>
</dbReference>
<accession>A0A239PD67</accession>
<evidence type="ECO:0000256" key="3">
    <source>
        <dbReference type="SAM" id="Phobius"/>
    </source>
</evidence>
<keyword evidence="6" id="KW-1185">Reference proteome</keyword>
<sequence>MRRNGSRCAKVARVDIAVIGLGLIGGSALRALAARGHRVLGYDADPATRATARTAAARAPQHARWQITGTIRDTVAGADLVLVAVPLPALPRVFDELAATGYTGLVTDVTSVKTPVRMLVEQRLQARHQRLSGFVGGHPMAGKESSGFGAADADLFHDCAWVLCFESGQTSLGDWLDLAELVIGLGARVVPATAEEHDRAVAAISHVPHLLATALAAGAADPLAGALAAGSFRDGTRVAATRPELVAAMCGGNAPAVGPTLDAIIAALQDARAALDAPDPINALLPWLAPGHAMRADWPPSLAAPLDIPARPDALLRLGRAGGWVRAVAADRSTVSVVRPAPRGPGGLLDDL</sequence>
<feature type="transmembrane region" description="Helical" evidence="3">
    <location>
        <begin position="12"/>
        <end position="33"/>
    </location>
</feature>
<evidence type="ECO:0000313" key="5">
    <source>
        <dbReference type="EMBL" id="SNT64977.1"/>
    </source>
</evidence>
<dbReference type="InterPro" id="IPR036291">
    <property type="entry name" value="NAD(P)-bd_dom_sf"/>
</dbReference>
<name>A0A239PD67_9ACTN</name>
<gene>
    <name evidence="5" type="ORF">SAMN05421812_11958</name>
</gene>
<dbReference type="Pfam" id="PF20463">
    <property type="entry name" value="PDH_C"/>
    <property type="match status" value="1"/>
</dbReference>